<evidence type="ECO:0000256" key="2">
    <source>
        <dbReference type="ARBA" id="ARBA00010446"/>
    </source>
</evidence>
<evidence type="ECO:0000256" key="3">
    <source>
        <dbReference type="ARBA" id="ARBA00022512"/>
    </source>
</evidence>
<keyword evidence="3 7" id="KW-0134">Cell wall</keyword>
<dbReference type="CDD" id="cd23507">
    <property type="entry name" value="hydrophobin_I"/>
    <property type="match status" value="1"/>
</dbReference>
<proteinExistence type="inferred from homology"/>
<keyword evidence="4 7" id="KW-0964">Secreted</keyword>
<organism evidence="8 9">
    <name type="scientific">Cyclocybe aegerita</name>
    <name type="common">Black poplar mushroom</name>
    <name type="synonym">Agrocybe aegerita</name>
    <dbReference type="NCBI Taxonomy" id="1973307"/>
    <lineage>
        <taxon>Eukaryota</taxon>
        <taxon>Fungi</taxon>
        <taxon>Dikarya</taxon>
        <taxon>Basidiomycota</taxon>
        <taxon>Agaricomycotina</taxon>
        <taxon>Agaricomycetes</taxon>
        <taxon>Agaricomycetidae</taxon>
        <taxon>Agaricales</taxon>
        <taxon>Agaricineae</taxon>
        <taxon>Bolbitiaceae</taxon>
        <taxon>Cyclocybe</taxon>
    </lineage>
</organism>
<feature type="chain" id="PRO_5035964530" description="Hydrophobin" evidence="7">
    <location>
        <begin position="20"/>
        <end position="106"/>
    </location>
</feature>
<dbReference type="AlphaFoldDB" id="A0A8S0WZ84"/>
<evidence type="ECO:0000256" key="6">
    <source>
        <dbReference type="ARBA" id="ARBA00023157"/>
    </source>
</evidence>
<comment type="caution">
    <text evidence="8">The sequence shown here is derived from an EMBL/GenBank/DDBJ whole genome shotgun (WGS) entry which is preliminary data.</text>
</comment>
<dbReference type="InterPro" id="IPR001338">
    <property type="entry name" value="Class_I_Hydrophobin"/>
</dbReference>
<dbReference type="Proteomes" id="UP000467700">
    <property type="component" value="Unassembled WGS sequence"/>
</dbReference>
<comment type="similarity">
    <text evidence="2 7">Belongs to the fungal hydrophobin family.</text>
</comment>
<accession>A0A8S0WZ84</accession>
<gene>
    <name evidence="8" type="ORF">AAE3_LOCUS11654</name>
</gene>
<evidence type="ECO:0000256" key="5">
    <source>
        <dbReference type="ARBA" id="ARBA00022729"/>
    </source>
</evidence>
<dbReference type="Pfam" id="PF01185">
    <property type="entry name" value="Hydrophobin"/>
    <property type="match status" value="1"/>
</dbReference>
<name>A0A8S0WZ84_CYCAE</name>
<keyword evidence="9" id="KW-1185">Reference proteome</keyword>
<dbReference type="SMART" id="SM00075">
    <property type="entry name" value="HYDRO"/>
    <property type="match status" value="1"/>
</dbReference>
<dbReference type="InterPro" id="IPR019778">
    <property type="entry name" value="Class_I_Hydrophobin_CS"/>
</dbReference>
<dbReference type="GO" id="GO:0009277">
    <property type="term" value="C:fungal-type cell wall"/>
    <property type="evidence" value="ECO:0007669"/>
    <property type="project" value="InterPro"/>
</dbReference>
<feature type="signal peptide" evidence="7">
    <location>
        <begin position="1"/>
        <end position="19"/>
    </location>
</feature>
<keyword evidence="6 7" id="KW-1015">Disulfide bond</keyword>
<evidence type="ECO:0000256" key="7">
    <source>
        <dbReference type="RuleBase" id="RU365009"/>
    </source>
</evidence>
<dbReference type="OrthoDB" id="3036350at2759"/>
<dbReference type="PROSITE" id="PS00956">
    <property type="entry name" value="HYDROPHOBIN"/>
    <property type="match status" value="1"/>
</dbReference>
<reference evidence="8 9" key="1">
    <citation type="submission" date="2020-01" db="EMBL/GenBank/DDBJ databases">
        <authorList>
            <person name="Gupta K D."/>
        </authorList>
    </citation>
    <scope>NUCLEOTIDE SEQUENCE [LARGE SCALE GENOMIC DNA]</scope>
</reference>
<dbReference type="EMBL" id="CACVBS010000078">
    <property type="protein sequence ID" value="CAA7269416.1"/>
    <property type="molecule type" value="Genomic_DNA"/>
</dbReference>
<evidence type="ECO:0000313" key="9">
    <source>
        <dbReference type="Proteomes" id="UP000467700"/>
    </source>
</evidence>
<comment type="subcellular location">
    <subcellularLocation>
        <location evidence="1 7">Secreted</location>
        <location evidence="1 7">Cell wall</location>
    </subcellularLocation>
</comment>
<protein>
    <recommendedName>
        <fullName evidence="7">Hydrophobin</fullName>
    </recommendedName>
</protein>
<sequence>MFAQFTVFITTALAASSLASTDVCNTGLVQCCGALAAPSTVAATNALSLVGVAVQDITALVGLECSPITAIGVGSGAACSTSPVCCDKNVFNQGVGVNCSPVTVQA</sequence>
<evidence type="ECO:0000313" key="8">
    <source>
        <dbReference type="EMBL" id="CAA7269416.1"/>
    </source>
</evidence>
<evidence type="ECO:0000256" key="4">
    <source>
        <dbReference type="ARBA" id="ARBA00022525"/>
    </source>
</evidence>
<evidence type="ECO:0000256" key="1">
    <source>
        <dbReference type="ARBA" id="ARBA00004191"/>
    </source>
</evidence>
<dbReference type="GO" id="GO:0005199">
    <property type="term" value="F:structural constituent of cell wall"/>
    <property type="evidence" value="ECO:0007669"/>
    <property type="project" value="InterPro"/>
</dbReference>
<keyword evidence="5 7" id="KW-0732">Signal</keyword>